<name>A0AA36IAW6_9DINO</name>
<feature type="compositionally biased region" description="Acidic residues" evidence="2">
    <location>
        <begin position="22"/>
        <end position="31"/>
    </location>
</feature>
<gene>
    <name evidence="3" type="ORF">EVOR1521_LOCUS10481</name>
</gene>
<evidence type="ECO:0000313" key="3">
    <source>
        <dbReference type="EMBL" id="CAJ1383335.1"/>
    </source>
</evidence>
<feature type="coiled-coil region" evidence="1">
    <location>
        <begin position="77"/>
        <end position="128"/>
    </location>
</feature>
<protein>
    <submittedName>
        <fullName evidence="3">Uncharacterized protein</fullName>
    </submittedName>
</protein>
<evidence type="ECO:0000256" key="2">
    <source>
        <dbReference type="SAM" id="MobiDB-lite"/>
    </source>
</evidence>
<organism evidence="3 4">
    <name type="scientific">Effrenium voratum</name>
    <dbReference type="NCBI Taxonomy" id="2562239"/>
    <lineage>
        <taxon>Eukaryota</taxon>
        <taxon>Sar</taxon>
        <taxon>Alveolata</taxon>
        <taxon>Dinophyceae</taxon>
        <taxon>Suessiales</taxon>
        <taxon>Symbiodiniaceae</taxon>
        <taxon>Effrenium</taxon>
    </lineage>
</organism>
<reference evidence="3" key="1">
    <citation type="submission" date="2023-08" db="EMBL/GenBank/DDBJ databases">
        <authorList>
            <person name="Chen Y."/>
            <person name="Shah S."/>
            <person name="Dougan E. K."/>
            <person name="Thang M."/>
            <person name="Chan C."/>
        </authorList>
    </citation>
    <scope>NUCLEOTIDE SEQUENCE</scope>
</reference>
<evidence type="ECO:0000313" key="4">
    <source>
        <dbReference type="Proteomes" id="UP001178507"/>
    </source>
</evidence>
<keyword evidence="1" id="KW-0175">Coiled coil</keyword>
<keyword evidence="4" id="KW-1185">Reference proteome</keyword>
<comment type="caution">
    <text evidence="3">The sequence shown here is derived from an EMBL/GenBank/DDBJ whole genome shotgun (WGS) entry which is preliminary data.</text>
</comment>
<accession>A0AA36IAW6</accession>
<evidence type="ECO:0000256" key="1">
    <source>
        <dbReference type="SAM" id="Coils"/>
    </source>
</evidence>
<feature type="region of interest" description="Disordered" evidence="2">
    <location>
        <begin position="1"/>
        <end position="41"/>
    </location>
</feature>
<sequence>MAGMTPTRPKQKRRVTSPLQEMDGEEEELVELDGSGSETSAPSLSAIASIVRQEMQTAIAPVEAQLSSMQATFGNRLSNVEAKLADHDLKIGKLEQLTVNKSVPTNVTQQVEKQLADLQSQLDTLKAVPVVSKADIAKTVVVGGLEDMPSLNAATQWLTDKLRELGGPCHTGTYMKSSTFKGLVFAKFNSSYDRDMAAALLRSASMTCGDKHVWATQDLPIPVRARKMFLLGLRWQLGEWGFSKREIEVGDEYFSLMIAGKVVVKLTMNESGIQYHWAEEWAQWDDFQNSPELSQLCEKANSIWHKQGKGSGKSKGAAC</sequence>
<dbReference type="AlphaFoldDB" id="A0AA36IAW6"/>
<proteinExistence type="predicted"/>
<dbReference type="EMBL" id="CAUJNA010001004">
    <property type="protein sequence ID" value="CAJ1383335.1"/>
    <property type="molecule type" value="Genomic_DNA"/>
</dbReference>
<dbReference type="Proteomes" id="UP001178507">
    <property type="component" value="Unassembled WGS sequence"/>
</dbReference>